<organism evidence="1 2">
    <name type="scientific">Actinosynnema pretiosum subsp. pretiosum</name>
    <dbReference type="NCBI Taxonomy" id="103721"/>
    <lineage>
        <taxon>Bacteria</taxon>
        <taxon>Bacillati</taxon>
        <taxon>Actinomycetota</taxon>
        <taxon>Actinomycetes</taxon>
        <taxon>Pseudonocardiales</taxon>
        <taxon>Pseudonocardiaceae</taxon>
        <taxon>Actinosynnema</taxon>
    </lineage>
</organism>
<dbReference type="InterPro" id="IPR025518">
    <property type="entry name" value="DUF4406"/>
</dbReference>
<dbReference type="Proteomes" id="UP000677152">
    <property type="component" value="Chromosome"/>
</dbReference>
<dbReference type="EMBL" id="CP073249">
    <property type="protein sequence ID" value="QUF03751.1"/>
    <property type="molecule type" value="Genomic_DNA"/>
</dbReference>
<dbReference type="AlphaFoldDB" id="A0AA45R3E6"/>
<gene>
    <name evidence="1" type="ORF">KCV87_31020</name>
</gene>
<evidence type="ECO:0000313" key="2">
    <source>
        <dbReference type="Proteomes" id="UP000677152"/>
    </source>
</evidence>
<dbReference type="SUPFAM" id="SSF52309">
    <property type="entry name" value="N-(deoxy)ribosyltransferase-like"/>
    <property type="match status" value="1"/>
</dbReference>
<evidence type="ECO:0000313" key="1">
    <source>
        <dbReference type="EMBL" id="QUF03751.1"/>
    </source>
</evidence>
<sequence>MSGTAIVAAMQAYSSIGLREAVYVACPISSGRREFDLMLSLGRFDRAALRAELPVRWRGEVLEPNRADAGGAAARARARHPRSAVVNPAAFDIAGLDQPGYDVLCERIIRDHVTRIVLADGWQYSRGARVEAVLAFGLGLPVEDAVGRPMDHDRVASACAEAETALLGSGVPGHAVPGLLPAFALAAPPAPAAPVG</sequence>
<name>A0AA45R3E6_9PSEU</name>
<accession>A0AA45R3E6</accession>
<proteinExistence type="predicted"/>
<reference evidence="1" key="1">
    <citation type="submission" date="2021-04" db="EMBL/GenBank/DDBJ databases">
        <title>Genomic sequence of Actinosynnema pretiosum subsp. pretiosum ATCC 31280 (C-14919).</title>
        <authorList>
            <person name="Bai L."/>
            <person name="Wang X."/>
            <person name="Xiao Y."/>
        </authorList>
    </citation>
    <scope>NUCLEOTIDE SEQUENCE</scope>
    <source>
        <strain evidence="1">ATCC 31280</strain>
    </source>
</reference>
<dbReference type="Pfam" id="PF14359">
    <property type="entry name" value="DUF4406"/>
    <property type="match status" value="1"/>
</dbReference>
<protein>
    <submittedName>
        <fullName evidence="1">Uncharacterized protein</fullName>
    </submittedName>
</protein>